<evidence type="ECO:0000256" key="1">
    <source>
        <dbReference type="SAM" id="MobiDB-lite"/>
    </source>
</evidence>
<keyword evidence="4" id="KW-1185">Reference proteome</keyword>
<keyword evidence="2" id="KW-0812">Transmembrane</keyword>
<feature type="transmembrane region" description="Helical" evidence="2">
    <location>
        <begin position="50"/>
        <end position="72"/>
    </location>
</feature>
<protein>
    <submittedName>
        <fullName evidence="3">Uncharacterized protein</fullName>
    </submittedName>
</protein>
<keyword evidence="2" id="KW-0472">Membrane</keyword>
<feature type="transmembrane region" description="Helical" evidence="2">
    <location>
        <begin position="21"/>
        <end position="38"/>
    </location>
</feature>
<dbReference type="OrthoDB" id="7202488at2"/>
<sequence length="234" mass="25836">MIKKGQPMKPPVETSFRGRDVAYLVISIVLVGVGYAAYRGLYFVGENVPFAQETILVFFGAAATIYLTAVLLNRQTELELKKEGQVLLFQQKHDTYMCAIEKVAEIVERERYDSALIDELRVISHKLAVVGSAPVVEAFRRVLDLLVDGLEDGQLNGDDGEKVMHAVAEVTIAMRSDIISDNDPAALRSAAETIMANSRKIERLDDIEHSKSKPDANAANNKQKKGDSKDDART</sequence>
<evidence type="ECO:0000256" key="2">
    <source>
        <dbReference type="SAM" id="Phobius"/>
    </source>
</evidence>
<gene>
    <name evidence="3" type="ORF">XM53_20660</name>
</gene>
<name>A0A0T5NPK3_9RHOB</name>
<accession>A0A0T5NPK3</accession>
<dbReference type="EMBL" id="LAXJ01000029">
    <property type="protein sequence ID" value="KRS10582.1"/>
    <property type="molecule type" value="Genomic_DNA"/>
</dbReference>
<keyword evidence="2" id="KW-1133">Transmembrane helix</keyword>
<feature type="region of interest" description="Disordered" evidence="1">
    <location>
        <begin position="202"/>
        <end position="234"/>
    </location>
</feature>
<reference evidence="3 4" key="1">
    <citation type="submission" date="2015-04" db="EMBL/GenBank/DDBJ databases">
        <title>The draft genome sequence of Roseovarius sp.R12b.</title>
        <authorList>
            <person name="Li G."/>
            <person name="Lai Q."/>
            <person name="Shao Z."/>
            <person name="Yan P."/>
        </authorList>
    </citation>
    <scope>NUCLEOTIDE SEQUENCE [LARGE SCALE GENOMIC DNA]</scope>
    <source>
        <strain evidence="3 4">R12B</strain>
    </source>
</reference>
<dbReference type="RefSeq" id="WP_057796695.1">
    <property type="nucleotide sequence ID" value="NZ_LAXJ01000029.1"/>
</dbReference>
<feature type="compositionally biased region" description="Basic and acidic residues" evidence="1">
    <location>
        <begin position="202"/>
        <end position="214"/>
    </location>
</feature>
<comment type="caution">
    <text evidence="3">The sequence shown here is derived from an EMBL/GenBank/DDBJ whole genome shotgun (WGS) entry which is preliminary data.</text>
</comment>
<dbReference type="Proteomes" id="UP000051295">
    <property type="component" value="Unassembled WGS sequence"/>
</dbReference>
<dbReference type="PATRIC" id="fig|1641875.4.peg.2695"/>
<organism evidence="3 4">
    <name type="scientific">Roseovarius atlanticus</name>
    <dbReference type="NCBI Taxonomy" id="1641875"/>
    <lineage>
        <taxon>Bacteria</taxon>
        <taxon>Pseudomonadati</taxon>
        <taxon>Pseudomonadota</taxon>
        <taxon>Alphaproteobacteria</taxon>
        <taxon>Rhodobacterales</taxon>
        <taxon>Roseobacteraceae</taxon>
        <taxon>Roseovarius</taxon>
    </lineage>
</organism>
<dbReference type="AlphaFoldDB" id="A0A0T5NPK3"/>
<evidence type="ECO:0000313" key="3">
    <source>
        <dbReference type="EMBL" id="KRS10582.1"/>
    </source>
</evidence>
<proteinExistence type="predicted"/>
<evidence type="ECO:0000313" key="4">
    <source>
        <dbReference type="Proteomes" id="UP000051295"/>
    </source>
</evidence>
<feature type="compositionally biased region" description="Basic and acidic residues" evidence="1">
    <location>
        <begin position="224"/>
        <end position="234"/>
    </location>
</feature>